<dbReference type="AlphaFoldDB" id="A0AAV9SVF2"/>
<comment type="caution">
    <text evidence="2">The sequence shown here is derived from an EMBL/GenBank/DDBJ whole genome shotgun (WGS) entry which is preliminary data.</text>
</comment>
<gene>
    <name evidence="2" type="ORF">QIS74_12654</name>
</gene>
<name>A0AAV9SVF2_9PEZI</name>
<protein>
    <recommendedName>
        <fullName evidence="4">C2H2-type domain-containing protein</fullName>
    </recommendedName>
</protein>
<feature type="compositionally biased region" description="Basic residues" evidence="1">
    <location>
        <begin position="47"/>
        <end position="62"/>
    </location>
</feature>
<evidence type="ECO:0000256" key="1">
    <source>
        <dbReference type="SAM" id="MobiDB-lite"/>
    </source>
</evidence>
<evidence type="ECO:0000313" key="2">
    <source>
        <dbReference type="EMBL" id="KAK6207573.1"/>
    </source>
</evidence>
<evidence type="ECO:0000313" key="3">
    <source>
        <dbReference type="Proteomes" id="UP001327957"/>
    </source>
</evidence>
<evidence type="ECO:0008006" key="4">
    <source>
        <dbReference type="Google" id="ProtNLM"/>
    </source>
</evidence>
<sequence>MAVDHLSSPATFKCYETGCESKPFASPSNLKRHAKAKHGPKVTMPCGKKRSDHSSNNKRHEKSCRPCQQARGGSVFAAKKVEQTSPAYGGNGCPSDATEEVGVPFDFDPFPPYDPFWDLQHVESSF</sequence>
<organism evidence="2 3">
    <name type="scientific">Colletotrichum tabaci</name>
    <dbReference type="NCBI Taxonomy" id="1209068"/>
    <lineage>
        <taxon>Eukaryota</taxon>
        <taxon>Fungi</taxon>
        <taxon>Dikarya</taxon>
        <taxon>Ascomycota</taxon>
        <taxon>Pezizomycotina</taxon>
        <taxon>Sordariomycetes</taxon>
        <taxon>Hypocreomycetidae</taxon>
        <taxon>Glomerellales</taxon>
        <taxon>Glomerellaceae</taxon>
        <taxon>Colletotrichum</taxon>
        <taxon>Colletotrichum destructivum species complex</taxon>
    </lineage>
</organism>
<accession>A0AAV9SVF2</accession>
<reference evidence="2 3" key="1">
    <citation type="submission" date="2023-04" db="EMBL/GenBank/DDBJ databases">
        <title>Colletotrichum tabacum stain YC1 causing leaf anthracnose on Nicotiana tabacum(L.) cv.</title>
        <authorList>
            <person name="Ji Z."/>
            <person name="Wang M."/>
            <person name="Zhang J."/>
            <person name="Wang N."/>
            <person name="Zhou Z."/>
        </authorList>
    </citation>
    <scope>NUCLEOTIDE SEQUENCE [LARGE SCALE GENOMIC DNA]</scope>
    <source>
        <strain evidence="2 3">YC1</strain>
    </source>
</reference>
<dbReference type="EMBL" id="JASAOK010000053">
    <property type="protein sequence ID" value="KAK6207573.1"/>
    <property type="molecule type" value="Genomic_DNA"/>
</dbReference>
<feature type="compositionally biased region" description="Basic residues" evidence="1">
    <location>
        <begin position="30"/>
        <end position="40"/>
    </location>
</feature>
<proteinExistence type="predicted"/>
<dbReference type="Proteomes" id="UP001327957">
    <property type="component" value="Unassembled WGS sequence"/>
</dbReference>
<keyword evidence="3" id="KW-1185">Reference proteome</keyword>
<feature type="region of interest" description="Disordered" evidence="1">
    <location>
        <begin position="22"/>
        <end position="68"/>
    </location>
</feature>